<dbReference type="InterPro" id="IPR002559">
    <property type="entry name" value="Transposase_11"/>
</dbReference>
<dbReference type="InterPro" id="IPR012337">
    <property type="entry name" value="RNaseH-like_sf"/>
</dbReference>
<gene>
    <name evidence="7" type="ORF">CLOTH_09220</name>
</gene>
<evidence type="ECO:0000256" key="1">
    <source>
        <dbReference type="ARBA" id="ARBA00010075"/>
    </source>
</evidence>
<dbReference type="EMBL" id="MZGW01000002">
    <property type="protein sequence ID" value="OPJ56517.1"/>
    <property type="molecule type" value="Genomic_DNA"/>
</dbReference>
<feature type="domain" description="Transposase IS4-like" evidence="5">
    <location>
        <begin position="121"/>
        <end position="288"/>
    </location>
</feature>
<comment type="caution">
    <text evidence="7">The sequence shown here is derived from an EMBL/GenBank/DDBJ whole genome shotgun (WGS) entry which is preliminary data.</text>
</comment>
<organism evidence="7 8">
    <name type="scientific">Alkalithermobacter paradoxus</name>
    <dbReference type="NCBI Taxonomy" id="29349"/>
    <lineage>
        <taxon>Bacteria</taxon>
        <taxon>Bacillati</taxon>
        <taxon>Bacillota</taxon>
        <taxon>Clostridia</taxon>
        <taxon>Peptostreptococcales</taxon>
        <taxon>Tepidibacteraceae</taxon>
        <taxon>Alkalithermobacter</taxon>
    </lineage>
</organism>
<evidence type="ECO:0000259" key="5">
    <source>
        <dbReference type="Pfam" id="PF01609"/>
    </source>
</evidence>
<dbReference type="Pfam" id="PF14294">
    <property type="entry name" value="DUF4372"/>
    <property type="match status" value="1"/>
</dbReference>
<dbReference type="GO" id="GO:0004803">
    <property type="term" value="F:transposase activity"/>
    <property type="evidence" value="ECO:0007669"/>
    <property type="project" value="InterPro"/>
</dbReference>
<comment type="similarity">
    <text evidence="1">Belongs to the transposase 11 family.</text>
</comment>
<dbReference type="GO" id="GO:0006313">
    <property type="term" value="P:DNA transposition"/>
    <property type="evidence" value="ECO:0007669"/>
    <property type="project" value="InterPro"/>
</dbReference>
<reference evidence="7 8" key="1">
    <citation type="submission" date="2017-03" db="EMBL/GenBank/DDBJ databases">
        <title>Genome sequence of Clostridium thermoalcaliphilum DSM 7309.</title>
        <authorList>
            <person name="Poehlein A."/>
            <person name="Daniel R."/>
        </authorList>
    </citation>
    <scope>NUCLEOTIDE SEQUENCE [LARGE SCALE GENOMIC DNA]</scope>
    <source>
        <strain evidence="7 8">DSM 7309</strain>
    </source>
</reference>
<evidence type="ECO:0000259" key="6">
    <source>
        <dbReference type="Pfam" id="PF14294"/>
    </source>
</evidence>
<evidence type="ECO:0000256" key="2">
    <source>
        <dbReference type="ARBA" id="ARBA00022578"/>
    </source>
</evidence>
<name>A0A1V4IAG8_9FIRM</name>
<evidence type="ECO:0000256" key="4">
    <source>
        <dbReference type="ARBA" id="ARBA00023172"/>
    </source>
</evidence>
<feature type="domain" description="DUF4372" evidence="6">
    <location>
        <begin position="7"/>
        <end position="69"/>
    </location>
</feature>
<dbReference type="InterPro" id="IPR047952">
    <property type="entry name" value="Transpos_IS4"/>
</dbReference>
<dbReference type="GO" id="GO:0003677">
    <property type="term" value="F:DNA binding"/>
    <property type="evidence" value="ECO:0007669"/>
    <property type="project" value="UniProtKB-KW"/>
</dbReference>
<keyword evidence="8" id="KW-1185">Reference proteome</keyword>
<dbReference type="AlphaFoldDB" id="A0A1V4IAG8"/>
<dbReference type="RefSeq" id="WP_079411634.1">
    <property type="nucleotide sequence ID" value="NZ_MZGW01000002.1"/>
</dbReference>
<keyword evidence="2" id="KW-0815">Transposition</keyword>
<protein>
    <submittedName>
        <fullName evidence="7">Transposase DDE domain protein</fullName>
    </submittedName>
</protein>
<evidence type="ECO:0000313" key="7">
    <source>
        <dbReference type="EMBL" id="OPJ56517.1"/>
    </source>
</evidence>
<dbReference type="NCBIfam" id="NF033592">
    <property type="entry name" value="transpos_IS4_1"/>
    <property type="match status" value="1"/>
</dbReference>
<dbReference type="Proteomes" id="UP000190140">
    <property type="component" value="Unassembled WGS sequence"/>
</dbReference>
<dbReference type="InterPro" id="IPR025399">
    <property type="entry name" value="DUF4372"/>
</dbReference>
<dbReference type="Pfam" id="PF01609">
    <property type="entry name" value="DDE_Tnp_1"/>
    <property type="match status" value="1"/>
</dbReference>
<accession>A0A1V4IAG8</accession>
<keyword evidence="3" id="KW-0238">DNA-binding</keyword>
<keyword evidence="4" id="KW-0233">DNA recombination</keyword>
<dbReference type="OrthoDB" id="29496at2"/>
<dbReference type="PANTHER" id="PTHR33258:SF1">
    <property type="entry name" value="TRANSPOSASE INSL FOR INSERTION SEQUENCE ELEMENT IS186A-RELATED"/>
    <property type="match status" value="1"/>
</dbReference>
<sequence length="288" mass="33826">MSIFNDKTIFKKITHVIDGNCINNIVKKYNSDFRSQHFNTRSHIYSMLYLQLSETKSLRGLIDKLQSSPKLKNIINVPSVSQLSRKNASRDYRVFEDLYFYLMDIANRKIGFSLKNKYFNKIKAFDSTVIQIASSLAPNLNYENNKSGIKISTLYNVSRALPERVNIVPARVNDRKCISEFISDKDVLYLFDRGYFDYSWYDKLTDDGFKFITRQVSNATVEEIRSTYVENDLVFDSEITLGTNYSRNKTRNSYREILTFNEEQEEIRLLTNIFDIPAEEIIKLYKLR</sequence>
<proteinExistence type="inferred from homology"/>
<dbReference type="PANTHER" id="PTHR33258">
    <property type="entry name" value="TRANSPOSASE INSL FOR INSERTION SEQUENCE ELEMENT IS186A-RELATED"/>
    <property type="match status" value="1"/>
</dbReference>
<evidence type="ECO:0000256" key="3">
    <source>
        <dbReference type="ARBA" id="ARBA00023125"/>
    </source>
</evidence>
<evidence type="ECO:0000313" key="8">
    <source>
        <dbReference type="Proteomes" id="UP000190140"/>
    </source>
</evidence>
<dbReference type="SUPFAM" id="SSF53098">
    <property type="entry name" value="Ribonuclease H-like"/>
    <property type="match status" value="1"/>
</dbReference>